<dbReference type="PANTHER" id="PTHR18937:SF172">
    <property type="entry name" value="STRUCTURAL MAINTENANCE OF CHROMOSOMES PROTEIN"/>
    <property type="match status" value="1"/>
</dbReference>
<accession>A0AAD9MNS8</accession>
<dbReference type="Gene3D" id="3.40.50.300">
    <property type="entry name" value="P-loop containing nucleotide triphosphate hydrolases"/>
    <property type="match status" value="1"/>
</dbReference>
<feature type="region of interest" description="Disordered" evidence="4">
    <location>
        <begin position="49"/>
        <end position="75"/>
    </location>
</feature>
<dbReference type="InterPro" id="IPR027417">
    <property type="entry name" value="P-loop_NTPase"/>
</dbReference>
<dbReference type="Proteomes" id="UP001209878">
    <property type="component" value="Unassembled WGS sequence"/>
</dbReference>
<reference evidence="5" key="1">
    <citation type="journal article" date="2023" name="Mol. Biol. Evol.">
        <title>Third-Generation Sequencing Reveals the Adaptive Role of the Epigenome in Three Deep-Sea Polychaetes.</title>
        <authorList>
            <person name="Perez M."/>
            <person name="Aroh O."/>
            <person name="Sun Y."/>
            <person name="Lan Y."/>
            <person name="Juniper S.K."/>
            <person name="Young C.R."/>
            <person name="Angers B."/>
            <person name="Qian P.Y."/>
        </authorList>
    </citation>
    <scope>NUCLEOTIDE SEQUENCE</scope>
    <source>
        <strain evidence="5">R07B-5</strain>
    </source>
</reference>
<protein>
    <submittedName>
        <fullName evidence="5">Uncharacterized protein</fullName>
    </submittedName>
</protein>
<dbReference type="GO" id="GO:0005524">
    <property type="term" value="F:ATP binding"/>
    <property type="evidence" value="ECO:0007669"/>
    <property type="project" value="UniProtKB-KW"/>
</dbReference>
<evidence type="ECO:0000256" key="2">
    <source>
        <dbReference type="ARBA" id="ARBA00022840"/>
    </source>
</evidence>
<name>A0AAD9MNS8_RIDPI</name>
<evidence type="ECO:0000256" key="4">
    <source>
        <dbReference type="SAM" id="MobiDB-lite"/>
    </source>
</evidence>
<dbReference type="AlphaFoldDB" id="A0AAD9MNS8"/>
<evidence type="ECO:0000256" key="3">
    <source>
        <dbReference type="ARBA" id="ARBA00023242"/>
    </source>
</evidence>
<comment type="caution">
    <text evidence="5">The sequence shown here is derived from an EMBL/GenBank/DDBJ whole genome shotgun (WGS) entry which is preliminary data.</text>
</comment>
<keyword evidence="2" id="KW-0067">ATP-binding</keyword>
<sequence length="75" mass="8263">MERTANAQFIIISLRHNMFELSDRLIGIYKTYDSTKSTTINPHKIALTHRPSAAGDGQTTSSKTADHIGMTTEVA</sequence>
<evidence type="ECO:0000313" key="5">
    <source>
        <dbReference type="EMBL" id="KAK2140647.1"/>
    </source>
</evidence>
<keyword evidence="3" id="KW-0539">Nucleus</keyword>
<evidence type="ECO:0000313" key="6">
    <source>
        <dbReference type="Proteomes" id="UP001209878"/>
    </source>
</evidence>
<dbReference type="GO" id="GO:0000796">
    <property type="term" value="C:condensin complex"/>
    <property type="evidence" value="ECO:0007669"/>
    <property type="project" value="TreeGrafter"/>
</dbReference>
<keyword evidence="1" id="KW-0547">Nucleotide-binding</keyword>
<keyword evidence="6" id="KW-1185">Reference proteome</keyword>
<gene>
    <name evidence="5" type="ORF">NP493_5648g00000</name>
</gene>
<proteinExistence type="predicted"/>
<dbReference type="PANTHER" id="PTHR18937">
    <property type="entry name" value="STRUCTURAL MAINTENANCE OF CHROMOSOMES SMC FAMILY MEMBER"/>
    <property type="match status" value="1"/>
</dbReference>
<dbReference type="GO" id="GO:0007076">
    <property type="term" value="P:mitotic chromosome condensation"/>
    <property type="evidence" value="ECO:0007669"/>
    <property type="project" value="TreeGrafter"/>
</dbReference>
<dbReference type="EMBL" id="JAODUO010005644">
    <property type="protein sequence ID" value="KAK2140647.1"/>
    <property type="molecule type" value="Genomic_DNA"/>
</dbReference>
<evidence type="ECO:0000256" key="1">
    <source>
        <dbReference type="ARBA" id="ARBA00022741"/>
    </source>
</evidence>
<organism evidence="5 6">
    <name type="scientific">Ridgeia piscesae</name>
    <name type="common">Tubeworm</name>
    <dbReference type="NCBI Taxonomy" id="27915"/>
    <lineage>
        <taxon>Eukaryota</taxon>
        <taxon>Metazoa</taxon>
        <taxon>Spiralia</taxon>
        <taxon>Lophotrochozoa</taxon>
        <taxon>Annelida</taxon>
        <taxon>Polychaeta</taxon>
        <taxon>Sedentaria</taxon>
        <taxon>Canalipalpata</taxon>
        <taxon>Sabellida</taxon>
        <taxon>Siboglinidae</taxon>
        <taxon>Ridgeia</taxon>
    </lineage>
</organism>